<reference evidence="1 2" key="1">
    <citation type="journal article" date="2021" name="Arch. Microbiol.">
        <title>Thalassobius aquimarinus sp. nov., isolated from the Sea of Japan seashore.</title>
        <authorList>
            <person name="Kurilenko V.V."/>
            <person name="Romanenko L.A."/>
            <person name="Chernysheva N.Y."/>
            <person name="Velansky P.V."/>
            <person name="Tekutyeva L.A."/>
            <person name="Isaeva M.P."/>
            <person name="Mikhailov V.V."/>
        </authorList>
    </citation>
    <scope>NUCLEOTIDE SEQUENCE [LARGE SCALE GENOMIC DNA]</scope>
    <source>
        <strain evidence="1 2">KMM 8518</strain>
    </source>
</reference>
<protein>
    <recommendedName>
        <fullName evidence="3">Glycosyltransferase 2-like domain-containing protein</fullName>
    </recommendedName>
</protein>
<evidence type="ECO:0008006" key="3">
    <source>
        <dbReference type="Google" id="ProtNLM"/>
    </source>
</evidence>
<dbReference type="PANTHER" id="PTHR43685">
    <property type="entry name" value="GLYCOSYLTRANSFERASE"/>
    <property type="match status" value="1"/>
</dbReference>
<gene>
    <name evidence="1" type="ORF">IT775_02880</name>
</gene>
<dbReference type="InterPro" id="IPR029044">
    <property type="entry name" value="Nucleotide-diphossugar_trans"/>
</dbReference>
<dbReference type="PANTHER" id="PTHR43685:SF2">
    <property type="entry name" value="GLYCOSYLTRANSFERASE 2-LIKE DOMAIN-CONTAINING PROTEIN"/>
    <property type="match status" value="1"/>
</dbReference>
<dbReference type="InterPro" id="IPR050834">
    <property type="entry name" value="Glycosyltransf_2"/>
</dbReference>
<dbReference type="EMBL" id="JADMKU010000002">
    <property type="protein sequence ID" value="MBR9650066.1"/>
    <property type="molecule type" value="Genomic_DNA"/>
</dbReference>
<evidence type="ECO:0000313" key="1">
    <source>
        <dbReference type="EMBL" id="MBR9650066.1"/>
    </source>
</evidence>
<organism evidence="1 2">
    <name type="scientific">Thalassovita aquimarina</name>
    <dbReference type="NCBI Taxonomy" id="2785917"/>
    <lineage>
        <taxon>Bacteria</taxon>
        <taxon>Pseudomonadati</taxon>
        <taxon>Pseudomonadota</taxon>
        <taxon>Alphaproteobacteria</taxon>
        <taxon>Rhodobacterales</taxon>
        <taxon>Roseobacteraceae</taxon>
        <taxon>Thalassovita</taxon>
    </lineage>
</organism>
<dbReference type="Proteomes" id="UP001195941">
    <property type="component" value="Unassembled WGS sequence"/>
</dbReference>
<name>A0ABS5HMM5_9RHOB</name>
<accession>A0ABS5HMM5</accession>
<dbReference type="RefSeq" id="WP_212699580.1">
    <property type="nucleotide sequence ID" value="NZ_JADMKU010000002.1"/>
</dbReference>
<proteinExistence type="predicted"/>
<dbReference type="Gene3D" id="3.90.550.10">
    <property type="entry name" value="Spore Coat Polysaccharide Biosynthesis Protein SpsA, Chain A"/>
    <property type="match status" value="1"/>
</dbReference>
<sequence>MISILVTIGDMAPVRREPVLNAVRENLKNPAVREVFVLTEGDPAWLPEEMGQLATRLHIEKVSDRPTFGALFEAGNRLLAAGADCIAIMNADISIPTESDAERLQAGFGHLNDLPGQVVFTLARHEQSEEGPRIELFEASGVPNYISADAWVFHRPVELKRELFYCPGQMNCDMFLAHDLISSGYTLFNPCLDVTIQHHEPTKDDAFYKEKNQEEGVRNLLEQHMSQNGIDPFNYYRIPWISTEWLKAGYRPRPLHTNSPTIILTADEAMVECPDETIAELARICADDNREGQIVCAGDVRDFFRRHAAVLADCPGITISPADRPLQGVREGYLLGRQYSFNSIAFVNDLSRAAPEVLTEADCVFVGTGAPGMKRPDPLGCTLVTSVFRSDDFLQGFINNSVALEGYDSLIDHTFLVANMSELEARLLNGLMAEHSNATVFWNRNDPGLYACWNLGIRMARHDYVSNANVDDLRDPTHVVALLRDLEQHPEALVAATALNPFYDFPADGSLPEEREGWYSERPGRFRLYDLAYLSEDDPAKLVPHNMPHCMPVWRRSLHDRYGWFDEARYGTFADWAFWLKALRDGGYGWLNPEPLGYYFVNPTSHNRRGNELERLHDVVESDFIEMFTARRDGTAAHASRSAQPAPPKLNLSGHELFYGHHRNSFNRTVKSLEPLGRTDGEGVLFLPFIERHFVWGADPGEAQSDSPTPITRDWVGILHVPFDAPDWFNPDVSPEVFFETPLWKASRPHCRGIITLAADLEADLKAFDPTLPTLSVRHPSELAVEMFHPEAYHAEPRVVQVGDWLRKLQAIHKLKAPGHDRVMLLKSHTEAFMDHEIAVFGDHRDPAVDMRKMVPNEEYDRLLSRSVVLCLLYATAANNVVIECVARATPILVNPLPAVVEYLGPDYPLYACDENEAAILLSTPGMVDEAHQYLLVRRQEIDLSYEGFCRDIAESEWYAKL</sequence>
<evidence type="ECO:0000313" key="2">
    <source>
        <dbReference type="Proteomes" id="UP001195941"/>
    </source>
</evidence>
<keyword evidence="2" id="KW-1185">Reference proteome</keyword>
<comment type="caution">
    <text evidence="1">The sequence shown here is derived from an EMBL/GenBank/DDBJ whole genome shotgun (WGS) entry which is preliminary data.</text>
</comment>
<dbReference type="SUPFAM" id="SSF53448">
    <property type="entry name" value="Nucleotide-diphospho-sugar transferases"/>
    <property type="match status" value="1"/>
</dbReference>